<accession>A0A645CS34</accession>
<dbReference type="SUPFAM" id="SSF53850">
    <property type="entry name" value="Periplasmic binding protein-like II"/>
    <property type="match status" value="1"/>
</dbReference>
<dbReference type="InterPro" id="IPR037297">
    <property type="entry name" value="ArtJ_PBP2"/>
</dbReference>
<dbReference type="SMART" id="SM00079">
    <property type="entry name" value="PBPe"/>
    <property type="match status" value="1"/>
</dbReference>
<gene>
    <name evidence="5" type="primary">artP_10</name>
    <name evidence="5" type="ORF">SDC9_126778</name>
</gene>
<dbReference type="CDD" id="cd00999">
    <property type="entry name" value="PBP2_ArtJ"/>
    <property type="match status" value="1"/>
</dbReference>
<name>A0A645CS34_9ZZZZ</name>
<evidence type="ECO:0000313" key="5">
    <source>
        <dbReference type="EMBL" id="MPM79737.1"/>
    </source>
</evidence>
<evidence type="ECO:0000259" key="3">
    <source>
        <dbReference type="SMART" id="SM00062"/>
    </source>
</evidence>
<dbReference type="InterPro" id="IPR018313">
    <property type="entry name" value="SBP_3_CS"/>
</dbReference>
<dbReference type="Gene3D" id="3.40.190.10">
    <property type="entry name" value="Periplasmic binding protein-like II"/>
    <property type="match status" value="2"/>
</dbReference>
<comment type="subcellular location">
    <subcellularLocation>
        <location evidence="1">Cell envelope</location>
    </subcellularLocation>
</comment>
<dbReference type="EMBL" id="VSSQ01029563">
    <property type="protein sequence ID" value="MPM79737.1"/>
    <property type="molecule type" value="Genomic_DNA"/>
</dbReference>
<dbReference type="InterPro" id="IPR001320">
    <property type="entry name" value="Iontro_rcpt_C"/>
</dbReference>
<proteinExistence type="predicted"/>
<feature type="domain" description="Solute-binding protein family 3/N-terminal" evidence="3">
    <location>
        <begin position="30"/>
        <end position="250"/>
    </location>
</feature>
<dbReference type="Pfam" id="PF00497">
    <property type="entry name" value="SBP_bac_3"/>
    <property type="match status" value="1"/>
</dbReference>
<sequence>MKKIIVSVLFLYLFVLSPISAHAKVLDKDTIVIGTESTYPPYEFRDEKNNLQGFDIELMESIANKLGKKIEWVDMPFDSLIPALLAHKIDIVAAGMSATPERAKRVAFSTPYEISMSAFLAKTENTSLKTLNDMKGKIIAVQLGTVQETFSRTIEGANVKTFQKFDDCVREVTLGRADATLMDVPVAKKFLDQKDFDGKISIAFEQEITGAGKALAIHLEEKDFLDAVNGALNEMQNSDELENLRNKWFKQ</sequence>
<dbReference type="PANTHER" id="PTHR35936:SF17">
    <property type="entry name" value="ARGININE-BINDING EXTRACELLULAR PROTEIN ARTP"/>
    <property type="match status" value="1"/>
</dbReference>
<evidence type="ECO:0000259" key="4">
    <source>
        <dbReference type="SMART" id="SM00079"/>
    </source>
</evidence>
<dbReference type="GO" id="GO:0015276">
    <property type="term" value="F:ligand-gated monoatomic ion channel activity"/>
    <property type="evidence" value="ECO:0007669"/>
    <property type="project" value="InterPro"/>
</dbReference>
<feature type="domain" description="Ionotropic glutamate receptor C-terminal" evidence="4">
    <location>
        <begin position="30"/>
        <end position="251"/>
    </location>
</feature>
<dbReference type="AlphaFoldDB" id="A0A645CS34"/>
<dbReference type="GO" id="GO:0016020">
    <property type="term" value="C:membrane"/>
    <property type="evidence" value="ECO:0007669"/>
    <property type="project" value="InterPro"/>
</dbReference>
<evidence type="ECO:0000256" key="1">
    <source>
        <dbReference type="ARBA" id="ARBA00004196"/>
    </source>
</evidence>
<dbReference type="SMART" id="SM00062">
    <property type="entry name" value="PBPb"/>
    <property type="match status" value="1"/>
</dbReference>
<organism evidence="5">
    <name type="scientific">bioreactor metagenome</name>
    <dbReference type="NCBI Taxonomy" id="1076179"/>
    <lineage>
        <taxon>unclassified sequences</taxon>
        <taxon>metagenomes</taxon>
        <taxon>ecological metagenomes</taxon>
    </lineage>
</organism>
<comment type="caution">
    <text evidence="5">The sequence shown here is derived from an EMBL/GenBank/DDBJ whole genome shotgun (WGS) entry which is preliminary data.</text>
</comment>
<dbReference type="PROSITE" id="PS01039">
    <property type="entry name" value="SBP_BACTERIAL_3"/>
    <property type="match status" value="1"/>
</dbReference>
<dbReference type="InterPro" id="IPR001638">
    <property type="entry name" value="Solute-binding_3/MltF_N"/>
</dbReference>
<dbReference type="GO" id="GO:0030313">
    <property type="term" value="C:cell envelope"/>
    <property type="evidence" value="ECO:0007669"/>
    <property type="project" value="UniProtKB-SubCell"/>
</dbReference>
<dbReference type="PANTHER" id="PTHR35936">
    <property type="entry name" value="MEMBRANE-BOUND LYTIC MUREIN TRANSGLYCOSYLASE F"/>
    <property type="match status" value="1"/>
</dbReference>
<keyword evidence="2" id="KW-0732">Signal</keyword>
<reference evidence="5" key="1">
    <citation type="submission" date="2019-08" db="EMBL/GenBank/DDBJ databases">
        <authorList>
            <person name="Kucharzyk K."/>
            <person name="Murdoch R.W."/>
            <person name="Higgins S."/>
            <person name="Loffler F."/>
        </authorList>
    </citation>
    <scope>NUCLEOTIDE SEQUENCE</scope>
</reference>
<protein>
    <submittedName>
        <fullName evidence="5">Arginine-binding extracellular protein ArtP</fullName>
    </submittedName>
</protein>
<evidence type="ECO:0000256" key="2">
    <source>
        <dbReference type="ARBA" id="ARBA00022729"/>
    </source>
</evidence>